<accession>A0AAU8JFI2</accession>
<evidence type="ECO:0008006" key="3">
    <source>
        <dbReference type="Google" id="ProtNLM"/>
    </source>
</evidence>
<gene>
    <name evidence="2" type="ORF">ABWT76_000269</name>
</gene>
<evidence type="ECO:0000256" key="1">
    <source>
        <dbReference type="SAM" id="Phobius"/>
    </source>
</evidence>
<dbReference type="AlphaFoldDB" id="A0AAU8JFI2"/>
<dbReference type="EMBL" id="CP159837">
    <property type="protein sequence ID" value="XCM37504.1"/>
    <property type="molecule type" value="Genomic_DNA"/>
</dbReference>
<proteinExistence type="predicted"/>
<keyword evidence="1" id="KW-0812">Transmembrane</keyword>
<feature type="transmembrane region" description="Helical" evidence="1">
    <location>
        <begin position="33"/>
        <end position="53"/>
    </location>
</feature>
<dbReference type="RefSeq" id="WP_190878051.1">
    <property type="nucleotide sequence ID" value="NZ_CP159837.1"/>
</dbReference>
<evidence type="ECO:0000313" key="2">
    <source>
        <dbReference type="EMBL" id="XCM37504.1"/>
    </source>
</evidence>
<sequence length="575" mass="64590">MNLKKFVEKWLDSLSDINPQLFREVKGRLKTRNVAIAAAISLVSQIILVGTYGSQLPNSLNTYYSHYYCLETYREINSGYVCLTDTSGQVLINWDLWWLDIFLWLSFAAVFALFVAGTYMLISDLAKEEKNGTLNFIRVSPRSTQTILLGKLFGVPILLYLGVLLAIPLHTWAGLSAQIPLGLIIGFDIAVIAGCIFFYSLAMLFGLTTAYLGGFQTWLGSGLVFGCLAFTSVRLERYSTPVLHSPIDWLNLFNPAILLPNLVAKNLASLQPAEHYFNYGNLSSWQWFYWPLGASAIAIFCLMVVNYCLWTYAIWQGLSRRFPNPTATIISKRQSYNLVALFQLAMLGFALQEGQPYEYSEFIRAFSENLGYILLLNLLLFIGLIAALSPHRQTVQDWARYSHSNSFKSLWQDLVWGEKSPAIVAIALNAIFAAGLLVPWILLWPNETIKTAALGNLLLFISSITIYAVIAQLMLLMKTQKRGIWAASIVETLTVLPLMVFVLFSLEPDDQPFLWLFSAFYWAATEHISFNYVLLAFVGQFAILGGLTLVLKRRVNHLGQSATQALLKPVKLPTI</sequence>
<feature type="transmembrane region" description="Helical" evidence="1">
    <location>
        <begin position="422"/>
        <end position="442"/>
    </location>
</feature>
<feature type="transmembrane region" description="Helical" evidence="1">
    <location>
        <begin position="372"/>
        <end position="390"/>
    </location>
</feature>
<organism evidence="2">
    <name type="scientific">Planktothricoides raciborskii GIHE-MW2</name>
    <dbReference type="NCBI Taxonomy" id="2792601"/>
    <lineage>
        <taxon>Bacteria</taxon>
        <taxon>Bacillati</taxon>
        <taxon>Cyanobacteriota</taxon>
        <taxon>Cyanophyceae</taxon>
        <taxon>Oscillatoriophycideae</taxon>
        <taxon>Oscillatoriales</taxon>
        <taxon>Oscillatoriaceae</taxon>
        <taxon>Planktothricoides</taxon>
    </lineage>
</organism>
<feature type="transmembrane region" description="Helical" evidence="1">
    <location>
        <begin position="101"/>
        <end position="122"/>
    </location>
</feature>
<feature type="transmembrane region" description="Helical" evidence="1">
    <location>
        <begin position="217"/>
        <end position="235"/>
    </location>
</feature>
<feature type="transmembrane region" description="Helical" evidence="1">
    <location>
        <begin position="530"/>
        <end position="551"/>
    </location>
</feature>
<protein>
    <recommendedName>
        <fullName evidence="3">ABC transporter permease</fullName>
    </recommendedName>
</protein>
<feature type="transmembrane region" description="Helical" evidence="1">
    <location>
        <begin position="181"/>
        <end position="205"/>
    </location>
</feature>
<feature type="transmembrane region" description="Helical" evidence="1">
    <location>
        <begin position="484"/>
        <end position="506"/>
    </location>
</feature>
<feature type="transmembrane region" description="Helical" evidence="1">
    <location>
        <begin position="336"/>
        <end position="352"/>
    </location>
</feature>
<keyword evidence="1" id="KW-0472">Membrane</keyword>
<feature type="transmembrane region" description="Helical" evidence="1">
    <location>
        <begin position="148"/>
        <end position="169"/>
    </location>
</feature>
<name>A0AAU8JFI2_9CYAN</name>
<reference evidence="2" key="1">
    <citation type="submission" date="2024-07" db="EMBL/GenBank/DDBJ databases">
        <authorList>
            <person name="Kim Y.J."/>
            <person name="Jeong J.Y."/>
        </authorList>
    </citation>
    <scope>NUCLEOTIDE SEQUENCE</scope>
    <source>
        <strain evidence="2">GIHE-MW2</strain>
    </source>
</reference>
<feature type="transmembrane region" description="Helical" evidence="1">
    <location>
        <begin position="287"/>
        <end position="315"/>
    </location>
</feature>
<keyword evidence="1" id="KW-1133">Transmembrane helix</keyword>
<feature type="transmembrane region" description="Helical" evidence="1">
    <location>
        <begin position="454"/>
        <end position="477"/>
    </location>
</feature>